<organism evidence="2 4">
    <name type="scientific">Vanilla planifolia</name>
    <name type="common">Vanilla</name>
    <dbReference type="NCBI Taxonomy" id="51239"/>
    <lineage>
        <taxon>Eukaryota</taxon>
        <taxon>Viridiplantae</taxon>
        <taxon>Streptophyta</taxon>
        <taxon>Embryophyta</taxon>
        <taxon>Tracheophyta</taxon>
        <taxon>Spermatophyta</taxon>
        <taxon>Magnoliopsida</taxon>
        <taxon>Liliopsida</taxon>
        <taxon>Asparagales</taxon>
        <taxon>Orchidaceae</taxon>
        <taxon>Vanilloideae</taxon>
        <taxon>Vanilleae</taxon>
        <taxon>Vanilla</taxon>
    </lineage>
</organism>
<keyword evidence="4" id="KW-1185">Reference proteome</keyword>
<evidence type="ECO:0000313" key="4">
    <source>
        <dbReference type="Proteomes" id="UP000636800"/>
    </source>
</evidence>
<dbReference type="AlphaFoldDB" id="A0A835UMW7"/>
<sequence>MFLCRIEANAAISLRKRRRLPLTCGPHLLHRHLSTRYTIAELPVPMTFAESDLHSPSPLSPSLESRSAEERVCRSEKQERSDAEEQGHCKLQCRGGGGPVDVLSLYRCR</sequence>
<evidence type="ECO:0000313" key="3">
    <source>
        <dbReference type="EMBL" id="KAG0469034.1"/>
    </source>
</evidence>
<feature type="region of interest" description="Disordered" evidence="1">
    <location>
        <begin position="50"/>
        <end position="87"/>
    </location>
</feature>
<dbReference type="Proteomes" id="UP000639772">
    <property type="component" value="Chromosome 9"/>
</dbReference>
<reference evidence="4 5" key="1">
    <citation type="journal article" date="2020" name="Nat. Food">
        <title>A phased Vanilla planifolia genome enables genetic improvement of flavour and production.</title>
        <authorList>
            <person name="Hasing T."/>
            <person name="Tang H."/>
            <person name="Brym M."/>
            <person name="Khazi F."/>
            <person name="Huang T."/>
            <person name="Chambers A.H."/>
        </authorList>
    </citation>
    <scope>NUCLEOTIDE SEQUENCE [LARGE SCALE GENOMIC DNA]</scope>
    <source>
        <tissue evidence="2">Leaf</tissue>
    </source>
</reference>
<feature type="compositionally biased region" description="Basic and acidic residues" evidence="1">
    <location>
        <begin position="66"/>
        <end position="87"/>
    </location>
</feature>
<feature type="compositionally biased region" description="Low complexity" evidence="1">
    <location>
        <begin position="54"/>
        <end position="65"/>
    </location>
</feature>
<proteinExistence type="predicted"/>
<evidence type="ECO:0000313" key="2">
    <source>
        <dbReference type="EMBL" id="KAG0467393.1"/>
    </source>
</evidence>
<accession>A0A835UMW7</accession>
<gene>
    <name evidence="3" type="ORF">HPP92_018362</name>
    <name evidence="2" type="ORF">HPP92_018973</name>
</gene>
<dbReference type="EMBL" id="JADCNM010000009">
    <property type="protein sequence ID" value="KAG0469034.1"/>
    <property type="molecule type" value="Genomic_DNA"/>
</dbReference>
<evidence type="ECO:0000256" key="1">
    <source>
        <dbReference type="SAM" id="MobiDB-lite"/>
    </source>
</evidence>
<dbReference type="EMBL" id="JADCNL010000009">
    <property type="protein sequence ID" value="KAG0467393.1"/>
    <property type="molecule type" value="Genomic_DNA"/>
</dbReference>
<dbReference type="Proteomes" id="UP000636800">
    <property type="component" value="Unassembled WGS sequence"/>
</dbReference>
<comment type="caution">
    <text evidence="2">The sequence shown here is derived from an EMBL/GenBank/DDBJ whole genome shotgun (WGS) entry which is preliminary data.</text>
</comment>
<evidence type="ECO:0000313" key="5">
    <source>
        <dbReference type="Proteomes" id="UP000639772"/>
    </source>
</evidence>
<protein>
    <submittedName>
        <fullName evidence="2">Uncharacterized protein</fullName>
    </submittedName>
</protein>
<name>A0A835UMW7_VANPL</name>